<keyword evidence="2" id="KW-1133">Transmembrane helix</keyword>
<dbReference type="GO" id="GO:0016740">
    <property type="term" value="F:transferase activity"/>
    <property type="evidence" value="ECO:0007669"/>
    <property type="project" value="UniProtKB-KW"/>
</dbReference>
<evidence type="ECO:0000256" key="1">
    <source>
        <dbReference type="ARBA" id="ARBA00009670"/>
    </source>
</evidence>
<dbReference type="PANTHER" id="PTHR10566:SF113">
    <property type="entry name" value="PROTEIN ACTIVITY OF BC1 COMPLEX KINASE 7, CHLOROPLASTIC"/>
    <property type="match status" value="1"/>
</dbReference>
<evidence type="ECO:0000256" key="2">
    <source>
        <dbReference type="SAM" id="Phobius"/>
    </source>
</evidence>
<feature type="transmembrane region" description="Helical" evidence="2">
    <location>
        <begin position="470"/>
        <end position="491"/>
    </location>
</feature>
<dbReference type="CDD" id="cd05121">
    <property type="entry name" value="ABC1_ADCK3-like"/>
    <property type="match status" value="1"/>
</dbReference>
<evidence type="ECO:0000259" key="3">
    <source>
        <dbReference type="Pfam" id="PF03109"/>
    </source>
</evidence>
<feature type="transmembrane region" description="Helical" evidence="2">
    <location>
        <begin position="497"/>
        <end position="518"/>
    </location>
</feature>
<dbReference type="OrthoDB" id="9795390at2"/>
<dbReference type="STRING" id="39490.ERS852448_02088"/>
<name>A0A173UIK6_EUBRA</name>
<dbReference type="SUPFAM" id="SSF56112">
    <property type="entry name" value="Protein kinase-like (PK-like)"/>
    <property type="match status" value="1"/>
</dbReference>
<evidence type="ECO:0000313" key="4">
    <source>
        <dbReference type="EMBL" id="CUN14821.1"/>
    </source>
</evidence>
<dbReference type="Proteomes" id="UP000095492">
    <property type="component" value="Unassembled WGS sequence"/>
</dbReference>
<sequence>MSEKESNGTRLREIISVIHKHQIARGVTPEKLRLILEDLGPTYIKLGQIMSMRSDIFPKKICDEFMRLRSEVTPMPFSEVREVIEHAYGTKLEDVFEEIQETPIGSASIAQVHKAKLKSGETVVVKVQRKGIYETMSRDIAFLHRAVKLMPPINMAGLVDMNQVLDEMWVVAQDEMNFLAEAANMEEFARLNKNVAFVTSPMLYREYTTTQVLVMEYIDGIGVDEKEKLLEAGYDLDEIGSKMADNYVKQIMEDGFFHADPHPGNMRIRDGKIVWIDMGMMGRFSQRDQVLLGKVIKGVATNDVSLIVEAVLSLGDFHDKPDQKLLYSDIGDWLTKYGNANFGGLNMGTLMQDLMDIMKENRVSMPHSLTMLVRGLTTIEGVIAEIAPDINVVQVAAARMSGNRFSTSNMKEELHIGAKEVWQALQKGIKIPSYISDLLRSYMHGQTSINLDLHATDDLTLMLNALVRRLVMGFLIMALLISSSIICTTNMEPKLLGIPALGAIGYFLAIIFTALVFISHIRSKKKKR</sequence>
<dbReference type="PANTHER" id="PTHR10566">
    <property type="entry name" value="CHAPERONE-ACTIVITY OF BC1 COMPLEX CABC1 -RELATED"/>
    <property type="match status" value="1"/>
</dbReference>
<keyword evidence="2" id="KW-0812">Transmembrane</keyword>
<dbReference type="RefSeq" id="WP_055290477.1">
    <property type="nucleotide sequence ID" value="NZ_CBCTYR010000007.1"/>
</dbReference>
<reference evidence="4 5" key="1">
    <citation type="submission" date="2015-09" db="EMBL/GenBank/DDBJ databases">
        <authorList>
            <consortium name="Pathogen Informatics"/>
        </authorList>
    </citation>
    <scope>NUCLEOTIDE SEQUENCE [LARGE SCALE GENOMIC DNA]</scope>
    <source>
        <strain evidence="4 5">2789STDY5608891</strain>
    </source>
</reference>
<organism evidence="4 5">
    <name type="scientific">Eubacterium ramulus</name>
    <dbReference type="NCBI Taxonomy" id="39490"/>
    <lineage>
        <taxon>Bacteria</taxon>
        <taxon>Bacillati</taxon>
        <taxon>Bacillota</taxon>
        <taxon>Clostridia</taxon>
        <taxon>Eubacteriales</taxon>
        <taxon>Eubacteriaceae</taxon>
        <taxon>Eubacterium</taxon>
    </lineage>
</organism>
<dbReference type="InterPro" id="IPR011009">
    <property type="entry name" value="Kinase-like_dom_sf"/>
</dbReference>
<dbReference type="Pfam" id="PF03109">
    <property type="entry name" value="ABC1"/>
    <property type="match status" value="1"/>
</dbReference>
<dbReference type="InterPro" id="IPR050154">
    <property type="entry name" value="UbiB_kinase"/>
</dbReference>
<accession>A0A173UIK6</accession>
<keyword evidence="2" id="KW-0472">Membrane</keyword>
<evidence type="ECO:0000313" key="5">
    <source>
        <dbReference type="Proteomes" id="UP000095492"/>
    </source>
</evidence>
<dbReference type="InterPro" id="IPR004147">
    <property type="entry name" value="ABC1_dom"/>
</dbReference>
<feature type="domain" description="ABC1 atypical kinase-like" evidence="3">
    <location>
        <begin position="67"/>
        <end position="309"/>
    </location>
</feature>
<dbReference type="GeneID" id="97389921"/>
<proteinExistence type="inferred from homology"/>
<gene>
    <name evidence="4" type="primary">ubiB</name>
    <name evidence="4" type="ORF">ERS852448_02088</name>
</gene>
<comment type="similarity">
    <text evidence="1">Belongs to the protein kinase superfamily. ADCK protein kinase family.</text>
</comment>
<keyword evidence="4" id="KW-0808">Transferase</keyword>
<protein>
    <submittedName>
        <fullName evidence="4">Aminoglycoside acetyltransferase regulator</fullName>
    </submittedName>
</protein>
<dbReference type="AlphaFoldDB" id="A0A173UIK6"/>
<dbReference type="EMBL" id="CYYA01000014">
    <property type="protein sequence ID" value="CUN14821.1"/>
    <property type="molecule type" value="Genomic_DNA"/>
</dbReference>